<feature type="domain" description="DNA polymerase III delta subunit-like C-terminal" evidence="8">
    <location>
        <begin position="185"/>
        <end position="300"/>
    </location>
</feature>
<dbReference type="Proteomes" id="UP000034316">
    <property type="component" value="Unassembled WGS sequence"/>
</dbReference>
<dbReference type="InterPro" id="IPR005790">
    <property type="entry name" value="DNA_polIII_delta"/>
</dbReference>
<protein>
    <recommendedName>
        <fullName evidence="1">DNA-directed DNA polymerase</fullName>
        <ecNumber evidence="1">2.7.7.7</ecNumber>
    </recommendedName>
</protein>
<dbReference type="InterPro" id="IPR048466">
    <property type="entry name" value="DNA_pol3_delta-like_C"/>
</dbReference>
<dbReference type="GO" id="GO:0009360">
    <property type="term" value="C:DNA polymerase III complex"/>
    <property type="evidence" value="ECO:0007669"/>
    <property type="project" value="TreeGrafter"/>
</dbReference>
<organism evidence="9 10">
    <name type="scientific">Berkelbacteria bacterium GW2011_GWA2_35_9</name>
    <dbReference type="NCBI Taxonomy" id="1618333"/>
    <lineage>
        <taxon>Bacteria</taxon>
        <taxon>Candidatus Berkelbacteria</taxon>
    </lineage>
</organism>
<sequence>MKNIIIIEALDKYFAGQFVSELKQKYLQKYPEGLVINIDSSEKLLNTDLGQSLFENKKLLLIKLPISEWEKLLFQNKKLLENNCNDWVIIISEKLKKSSKLYKKAQKNPAIIIKTINEKIRLELEKHFLQKYNFTSLWHKKNSQKIINWFGADSYRIYLELEKLSLFSEKKEWQIEDHIALPESENIFQIIDMIVRGDKDCFEKIDQKIYNGLDPIYLMAMLANSFRQMLLLKKYYKNNLFDASKWSGVPYFIAKKYQKIIETVTFWELKKMYQKLSDYDFKLKTGKINARVALYLLLGKLSKVL</sequence>
<evidence type="ECO:0000256" key="2">
    <source>
        <dbReference type="ARBA" id="ARBA00022679"/>
    </source>
</evidence>
<proteinExistence type="inferred from homology"/>
<gene>
    <name evidence="9" type="ORF">UR93_C0011G0017</name>
</gene>
<dbReference type="PANTHER" id="PTHR34388">
    <property type="entry name" value="DNA POLYMERASE III SUBUNIT DELTA"/>
    <property type="match status" value="1"/>
</dbReference>
<evidence type="ECO:0000256" key="3">
    <source>
        <dbReference type="ARBA" id="ARBA00022695"/>
    </source>
</evidence>
<evidence type="ECO:0000256" key="5">
    <source>
        <dbReference type="ARBA" id="ARBA00022932"/>
    </source>
</evidence>
<dbReference type="GO" id="GO:0003677">
    <property type="term" value="F:DNA binding"/>
    <property type="evidence" value="ECO:0007669"/>
    <property type="project" value="InterPro"/>
</dbReference>
<evidence type="ECO:0000313" key="9">
    <source>
        <dbReference type="EMBL" id="KKP88569.1"/>
    </source>
</evidence>
<dbReference type="EMBL" id="LBRB01000011">
    <property type="protein sequence ID" value="KKP88569.1"/>
    <property type="molecule type" value="Genomic_DNA"/>
</dbReference>
<evidence type="ECO:0000256" key="1">
    <source>
        <dbReference type="ARBA" id="ARBA00012417"/>
    </source>
</evidence>
<evidence type="ECO:0000259" key="8">
    <source>
        <dbReference type="Pfam" id="PF21694"/>
    </source>
</evidence>
<dbReference type="GO" id="GO:0003887">
    <property type="term" value="F:DNA-directed DNA polymerase activity"/>
    <property type="evidence" value="ECO:0007669"/>
    <property type="project" value="UniProtKB-KW"/>
</dbReference>
<evidence type="ECO:0000256" key="6">
    <source>
        <dbReference type="ARBA" id="ARBA00034754"/>
    </source>
</evidence>
<reference evidence="9 10" key="1">
    <citation type="journal article" date="2015" name="Nature">
        <title>rRNA introns, odd ribosomes, and small enigmatic genomes across a large radiation of phyla.</title>
        <authorList>
            <person name="Brown C.T."/>
            <person name="Hug L.A."/>
            <person name="Thomas B.C."/>
            <person name="Sharon I."/>
            <person name="Castelle C.J."/>
            <person name="Singh A."/>
            <person name="Wilkins M.J."/>
            <person name="Williams K.H."/>
            <person name="Banfield J.F."/>
        </authorList>
    </citation>
    <scope>NUCLEOTIDE SEQUENCE [LARGE SCALE GENOMIC DNA]</scope>
</reference>
<dbReference type="GO" id="GO:0006261">
    <property type="term" value="P:DNA-templated DNA replication"/>
    <property type="evidence" value="ECO:0007669"/>
    <property type="project" value="TreeGrafter"/>
</dbReference>
<dbReference type="Pfam" id="PF21694">
    <property type="entry name" value="DNA_pol3_delta_C"/>
    <property type="match status" value="1"/>
</dbReference>
<keyword evidence="5" id="KW-0239">DNA-directed DNA polymerase</keyword>
<evidence type="ECO:0000313" key="10">
    <source>
        <dbReference type="Proteomes" id="UP000034316"/>
    </source>
</evidence>
<evidence type="ECO:0000256" key="4">
    <source>
        <dbReference type="ARBA" id="ARBA00022705"/>
    </source>
</evidence>
<keyword evidence="2" id="KW-0808">Transferase</keyword>
<keyword evidence="3" id="KW-0548">Nucleotidyltransferase</keyword>
<dbReference type="EC" id="2.7.7.7" evidence="1"/>
<comment type="caution">
    <text evidence="9">The sequence shown here is derived from an EMBL/GenBank/DDBJ whole genome shotgun (WGS) entry which is preliminary data.</text>
</comment>
<dbReference type="SUPFAM" id="SSF48019">
    <property type="entry name" value="post-AAA+ oligomerization domain-like"/>
    <property type="match status" value="1"/>
</dbReference>
<evidence type="ECO:0000256" key="7">
    <source>
        <dbReference type="ARBA" id="ARBA00049244"/>
    </source>
</evidence>
<keyword evidence="4" id="KW-0235">DNA replication</keyword>
<name>A0A0G0D2U7_9BACT</name>
<dbReference type="AlphaFoldDB" id="A0A0G0D2U7"/>
<dbReference type="InterPro" id="IPR008921">
    <property type="entry name" value="DNA_pol3_clamp-load_cplx_C"/>
</dbReference>
<dbReference type="Gene3D" id="1.20.272.10">
    <property type="match status" value="1"/>
</dbReference>
<dbReference type="PANTHER" id="PTHR34388:SF1">
    <property type="entry name" value="DNA POLYMERASE III SUBUNIT DELTA"/>
    <property type="match status" value="1"/>
</dbReference>
<dbReference type="STRING" id="1618333.UR93_C0011G0017"/>
<comment type="catalytic activity">
    <reaction evidence="7">
        <text>DNA(n) + a 2'-deoxyribonucleoside 5'-triphosphate = DNA(n+1) + diphosphate</text>
        <dbReference type="Rhea" id="RHEA:22508"/>
        <dbReference type="Rhea" id="RHEA-COMP:17339"/>
        <dbReference type="Rhea" id="RHEA-COMP:17340"/>
        <dbReference type="ChEBI" id="CHEBI:33019"/>
        <dbReference type="ChEBI" id="CHEBI:61560"/>
        <dbReference type="ChEBI" id="CHEBI:173112"/>
        <dbReference type="EC" id="2.7.7.7"/>
    </reaction>
</comment>
<comment type="similarity">
    <text evidence="6">Belongs to the DNA polymerase HolA subunit family.</text>
</comment>
<accession>A0A0G0D2U7</accession>
<dbReference type="NCBIfam" id="TIGR01128">
    <property type="entry name" value="holA"/>
    <property type="match status" value="1"/>
</dbReference>